<keyword evidence="3" id="KW-1185">Reference proteome</keyword>
<dbReference type="EMBL" id="FXTB01000001">
    <property type="protein sequence ID" value="SMO35916.1"/>
    <property type="molecule type" value="Genomic_DNA"/>
</dbReference>
<evidence type="ECO:0000313" key="3">
    <source>
        <dbReference type="Proteomes" id="UP000319040"/>
    </source>
</evidence>
<gene>
    <name evidence="2" type="ORF">SAMN06265379_101245</name>
</gene>
<feature type="compositionally biased region" description="Basic and acidic residues" evidence="1">
    <location>
        <begin position="86"/>
        <end position="96"/>
    </location>
</feature>
<dbReference type="AlphaFoldDB" id="A0A521AM83"/>
<protein>
    <submittedName>
        <fullName evidence="2">Uncharacterized protein</fullName>
    </submittedName>
</protein>
<reference evidence="2 3" key="1">
    <citation type="submission" date="2017-05" db="EMBL/GenBank/DDBJ databases">
        <authorList>
            <person name="Varghese N."/>
            <person name="Submissions S."/>
        </authorList>
    </citation>
    <scope>NUCLEOTIDE SEQUENCE [LARGE SCALE GENOMIC DNA]</scope>
    <source>
        <strain evidence="2 3">DSM 27040</strain>
    </source>
</reference>
<feature type="compositionally biased region" description="Basic residues" evidence="1">
    <location>
        <begin position="76"/>
        <end position="85"/>
    </location>
</feature>
<proteinExistence type="predicted"/>
<feature type="region of interest" description="Disordered" evidence="1">
    <location>
        <begin position="76"/>
        <end position="96"/>
    </location>
</feature>
<dbReference type="RefSeq" id="WP_142531648.1">
    <property type="nucleotide sequence ID" value="NZ_FXTB01000001.1"/>
</dbReference>
<evidence type="ECO:0000313" key="2">
    <source>
        <dbReference type="EMBL" id="SMO35916.1"/>
    </source>
</evidence>
<dbReference type="OrthoDB" id="1123263at2"/>
<evidence type="ECO:0000256" key="1">
    <source>
        <dbReference type="SAM" id="MobiDB-lite"/>
    </source>
</evidence>
<name>A0A521AM83_SACCC</name>
<dbReference type="Proteomes" id="UP000319040">
    <property type="component" value="Unassembled WGS sequence"/>
</dbReference>
<organism evidence="2 3">
    <name type="scientific">Saccharicrinis carchari</name>
    <dbReference type="NCBI Taxonomy" id="1168039"/>
    <lineage>
        <taxon>Bacteria</taxon>
        <taxon>Pseudomonadati</taxon>
        <taxon>Bacteroidota</taxon>
        <taxon>Bacteroidia</taxon>
        <taxon>Marinilabiliales</taxon>
        <taxon>Marinilabiliaceae</taxon>
        <taxon>Saccharicrinis</taxon>
    </lineage>
</organism>
<accession>A0A521AM83</accession>
<sequence length="96" mass="11370">MSNNNYSNINSFNDFREEKMRLLYQIRLSEKKLEIKKMELQEFLNPIRLVTVLLNELSKPLLGILKSSIKRFFFGKKKSGKKRKKASDPMSDRSKD</sequence>